<name>A0A8H6FDP0_9LECA</name>
<dbReference type="EMBL" id="JACCJC010000121">
    <property type="protein sequence ID" value="KAF6224540.1"/>
    <property type="molecule type" value="Genomic_DNA"/>
</dbReference>
<gene>
    <name evidence="2" type="ORF">HO173_013057</name>
</gene>
<feature type="compositionally biased region" description="Basic residues" evidence="1">
    <location>
        <begin position="289"/>
        <end position="299"/>
    </location>
</feature>
<feature type="region of interest" description="Disordered" evidence="1">
    <location>
        <begin position="273"/>
        <end position="308"/>
    </location>
</feature>
<organism evidence="2 3">
    <name type="scientific">Letharia columbiana</name>
    <dbReference type="NCBI Taxonomy" id="112416"/>
    <lineage>
        <taxon>Eukaryota</taxon>
        <taxon>Fungi</taxon>
        <taxon>Dikarya</taxon>
        <taxon>Ascomycota</taxon>
        <taxon>Pezizomycotina</taxon>
        <taxon>Lecanoromycetes</taxon>
        <taxon>OSLEUM clade</taxon>
        <taxon>Lecanoromycetidae</taxon>
        <taxon>Lecanorales</taxon>
        <taxon>Lecanorineae</taxon>
        <taxon>Parmeliaceae</taxon>
        <taxon>Letharia</taxon>
    </lineage>
</organism>
<dbReference type="RefSeq" id="XP_037158238.1">
    <property type="nucleotide sequence ID" value="XM_037314886.1"/>
</dbReference>
<dbReference type="Proteomes" id="UP000578531">
    <property type="component" value="Unassembled WGS sequence"/>
</dbReference>
<evidence type="ECO:0000256" key="1">
    <source>
        <dbReference type="SAM" id="MobiDB-lite"/>
    </source>
</evidence>
<reference evidence="2 3" key="1">
    <citation type="journal article" date="2020" name="Genomics">
        <title>Complete, high-quality genomes from long-read metagenomic sequencing of two wolf lichen thalli reveals enigmatic genome architecture.</title>
        <authorList>
            <person name="McKenzie S.K."/>
            <person name="Walston R.F."/>
            <person name="Allen J.L."/>
        </authorList>
    </citation>
    <scope>NUCLEOTIDE SEQUENCE [LARGE SCALE GENOMIC DNA]</scope>
    <source>
        <strain evidence="2">WasteWater2</strain>
    </source>
</reference>
<accession>A0A8H6FDP0</accession>
<dbReference type="OrthoDB" id="4760831at2759"/>
<protein>
    <submittedName>
        <fullName evidence="2">Uncharacterized protein</fullName>
    </submittedName>
</protein>
<dbReference type="AlphaFoldDB" id="A0A8H6FDP0"/>
<evidence type="ECO:0000313" key="3">
    <source>
        <dbReference type="Proteomes" id="UP000578531"/>
    </source>
</evidence>
<sequence>MDQPPCSYLVLQAQTSENDQRQRLDLLVWNKTEQLLADADADVFEIFDCCYAGNLCLTRGQPRLFEFLAATKEMATTKVPGEDSFTSALIYALEALVEEKGMFTTVELLRKIKSHAPNFPSDQIPVLSDRRDDAQAGRIMLHPLHRNLEDGSRTAISSEETSNLDALKRHTVTLHFDFANKPPSTDIEILGRHLNQIFERSTLGVNRVRWGGMKRSAAARAVGSFQAGLQRSRRASMKQWPIFATSRDSPQALELAATGSVGVNPPIVSAISFPNSSSSNEESDDGHTLVRRVRNKKRKFDTDGEEAS</sequence>
<proteinExistence type="predicted"/>
<keyword evidence="3" id="KW-1185">Reference proteome</keyword>
<evidence type="ECO:0000313" key="2">
    <source>
        <dbReference type="EMBL" id="KAF6224540.1"/>
    </source>
</evidence>
<dbReference type="GeneID" id="59294689"/>
<comment type="caution">
    <text evidence="2">The sequence shown here is derived from an EMBL/GenBank/DDBJ whole genome shotgun (WGS) entry which is preliminary data.</text>
</comment>